<evidence type="ECO:0000259" key="1">
    <source>
        <dbReference type="PROSITE" id="PS50878"/>
    </source>
</evidence>
<evidence type="ECO:0000313" key="3">
    <source>
        <dbReference type="Proteomes" id="UP001235939"/>
    </source>
</evidence>
<dbReference type="CDD" id="cd01650">
    <property type="entry name" value="RT_nLTR_like"/>
    <property type="match status" value="1"/>
</dbReference>
<dbReference type="InterPro" id="IPR000477">
    <property type="entry name" value="RT_dom"/>
</dbReference>
<dbReference type="Pfam" id="PF16746">
    <property type="entry name" value="BAR_3"/>
    <property type="match status" value="1"/>
</dbReference>
<keyword evidence="3" id="KW-1185">Reference proteome</keyword>
<sequence length="962" mass="109838">MSGFFFLISTQQSYQGIKLVELAGRPKSKPWYSRECYLAKKSAKASLTTFKETNTDVDRNIYVSNRKRYTTLINFNKKKYLQEKQELLKNARDSANFWKTIATLKDKSYIQGNITILEWQCFYNKLLSAETTIGSDLSTLSRIDPELYCEISITEITREISSLANEKACGADEIPNEALKTLPFEHLVTLKNIFNRIINSGSYPLIWSKSIIHPIFKSGDRDNPSNYRGIALISNLSKLFTSILKSRLRNWIEGRSIIPENQAGFRKGYSCQDHIFTLLSLIQLTLRRKRRKLYAFFVDLKKAFDTVPHSLLWSKLGELGLDFRFVNLIRNYFEQMTTTVRWNGLFTEPIKIRSGVLQGEPLSPYLFILFVTDLINIFNDSTLPGIYLPNFGTVHLLMYADDIILIGESKINLQLKINMLKKYFETNHLTLNESKSKIMVFRNGGRPAKSDKWFWGDQLLTVTSKYLYLGYPLTTTISFSQVASYFKGKALAATGEVWKIMEKSRLNSFGSSMKLLDSIILSTLLYSAPIWANEKYKILDQIQNNYLRRLLNLPSNTPGYILRMETGRFSLGVTATKLILKFWVSSPQYTIYRTKEALPDHLLKCMEASRQDLYSNPTKIVFSSSSFLSPLNHIKKIQDDTIPRQDTIPLTSNYRGNQLILILFNLSSIFQAARTILKHPRVISAKDDHTGMLFQTRSMVALFEKDATLLRDYVTTLQNYCARVLRSHNFPLDPDPDSIVCTTLQQMAFTLDESICSTQSACSCCIIREVKRRTDLCGVDLLAERLGSRTRAPPTSGSTSGEEWVLLNRFRTDQKQALSKYCKLSQRKDAEKTWQEAANELFVANQKFHQRALTYYAGLNSLQYKRRAALLEPLLGLLTSAQSHCSLHSQLLDSEDMGSFLAGITASVEGVHAELEQQTQNAVSQIESIQESSQISYLPDHLEDVVPNIQLGSKSGYLFCRR</sequence>
<protein>
    <recommendedName>
        <fullName evidence="1">Reverse transcriptase domain-containing protein</fullName>
    </recommendedName>
</protein>
<reference evidence="2 3" key="1">
    <citation type="submission" date="2022-01" db="EMBL/GenBank/DDBJ databases">
        <title>A chromosomal length assembly of Cordylochernes scorpioides.</title>
        <authorList>
            <person name="Zeh D."/>
            <person name="Zeh J."/>
        </authorList>
    </citation>
    <scope>NUCLEOTIDE SEQUENCE [LARGE SCALE GENOMIC DNA]</scope>
    <source>
        <strain evidence="2">IN4F17</strain>
        <tissue evidence="2">Whole Body</tissue>
    </source>
</reference>
<evidence type="ECO:0000313" key="2">
    <source>
        <dbReference type="EMBL" id="UYV69766.1"/>
    </source>
</evidence>
<dbReference type="PANTHER" id="PTHR47027:SF20">
    <property type="entry name" value="REVERSE TRANSCRIPTASE-LIKE PROTEIN WITH RNA-DIRECTED DNA POLYMERASE DOMAIN"/>
    <property type="match status" value="1"/>
</dbReference>
<name>A0ABY6KNI4_9ARAC</name>
<gene>
    <name evidence="2" type="ORF">LAZ67_7000660</name>
</gene>
<feature type="domain" description="Reverse transcriptase" evidence="1">
    <location>
        <begin position="196"/>
        <end position="473"/>
    </location>
</feature>
<proteinExistence type="predicted"/>
<dbReference type="Gene3D" id="1.20.1270.60">
    <property type="entry name" value="Arfaptin homology (AH) domain/BAR domain"/>
    <property type="match status" value="1"/>
</dbReference>
<dbReference type="EMBL" id="CP092869">
    <property type="protein sequence ID" value="UYV69766.1"/>
    <property type="molecule type" value="Genomic_DNA"/>
</dbReference>
<dbReference type="PANTHER" id="PTHR47027">
    <property type="entry name" value="REVERSE TRANSCRIPTASE DOMAIN-CONTAINING PROTEIN"/>
    <property type="match status" value="1"/>
</dbReference>
<dbReference type="InterPro" id="IPR004148">
    <property type="entry name" value="BAR_dom"/>
</dbReference>
<dbReference type="PROSITE" id="PS50878">
    <property type="entry name" value="RT_POL"/>
    <property type="match status" value="1"/>
</dbReference>
<dbReference type="Proteomes" id="UP001235939">
    <property type="component" value="Chromosome 07"/>
</dbReference>
<dbReference type="Pfam" id="PF00078">
    <property type="entry name" value="RVT_1"/>
    <property type="match status" value="1"/>
</dbReference>
<dbReference type="InterPro" id="IPR043502">
    <property type="entry name" value="DNA/RNA_pol_sf"/>
</dbReference>
<organism evidence="2 3">
    <name type="scientific">Cordylochernes scorpioides</name>
    <dbReference type="NCBI Taxonomy" id="51811"/>
    <lineage>
        <taxon>Eukaryota</taxon>
        <taxon>Metazoa</taxon>
        <taxon>Ecdysozoa</taxon>
        <taxon>Arthropoda</taxon>
        <taxon>Chelicerata</taxon>
        <taxon>Arachnida</taxon>
        <taxon>Pseudoscorpiones</taxon>
        <taxon>Cheliferoidea</taxon>
        <taxon>Chernetidae</taxon>
        <taxon>Cordylochernes</taxon>
    </lineage>
</organism>
<dbReference type="SUPFAM" id="SSF56672">
    <property type="entry name" value="DNA/RNA polymerases"/>
    <property type="match status" value="1"/>
</dbReference>
<dbReference type="SUPFAM" id="SSF103657">
    <property type="entry name" value="BAR/IMD domain-like"/>
    <property type="match status" value="1"/>
</dbReference>
<dbReference type="InterPro" id="IPR027267">
    <property type="entry name" value="AH/BAR_dom_sf"/>
</dbReference>
<accession>A0ABY6KNI4</accession>